<dbReference type="PROSITE" id="PS00674">
    <property type="entry name" value="AAA"/>
    <property type="match status" value="1"/>
</dbReference>
<dbReference type="Pfam" id="PF21964">
    <property type="entry name" value="NSF_ATPase_lid"/>
    <property type="match status" value="1"/>
</dbReference>
<dbReference type="GO" id="GO:0005795">
    <property type="term" value="C:Golgi stack"/>
    <property type="evidence" value="ECO:0007669"/>
    <property type="project" value="TreeGrafter"/>
</dbReference>
<dbReference type="FunFam" id="2.40.40.20:FF:000006">
    <property type="entry name" value="vesicle-fusing ATPase isoform X1"/>
    <property type="match status" value="1"/>
</dbReference>
<comment type="catalytic activity">
    <reaction evidence="15 16">
        <text>ATP + H2O = ADP + phosphate + H(+)</text>
        <dbReference type="Rhea" id="RHEA:13065"/>
        <dbReference type="ChEBI" id="CHEBI:15377"/>
        <dbReference type="ChEBI" id="CHEBI:15378"/>
        <dbReference type="ChEBI" id="CHEBI:30616"/>
        <dbReference type="ChEBI" id="CHEBI:43474"/>
        <dbReference type="ChEBI" id="CHEBI:456216"/>
        <dbReference type="EC" id="3.6.4.6"/>
    </reaction>
</comment>
<dbReference type="InterPro" id="IPR004201">
    <property type="entry name" value="Cdc48_dom2"/>
</dbReference>
<dbReference type="PANTHER" id="PTHR23078">
    <property type="entry name" value="VESICULAR-FUSION PROTEIN NSF"/>
    <property type="match status" value="1"/>
</dbReference>
<evidence type="ECO:0000259" key="18">
    <source>
        <dbReference type="SMART" id="SM01072"/>
    </source>
</evidence>
<dbReference type="GO" id="GO:0046872">
    <property type="term" value="F:metal ion binding"/>
    <property type="evidence" value="ECO:0007669"/>
    <property type="project" value="UniProtKB-UniRule"/>
</dbReference>
<evidence type="ECO:0000256" key="5">
    <source>
        <dbReference type="ARBA" id="ARBA00022448"/>
    </source>
</evidence>
<evidence type="ECO:0000256" key="4">
    <source>
        <dbReference type="ARBA" id="ARBA00019912"/>
    </source>
</evidence>
<dbReference type="SMART" id="SM01073">
    <property type="entry name" value="CDC48_N"/>
    <property type="match status" value="1"/>
</dbReference>
<comment type="subunit">
    <text evidence="14">Homohexamer. Interacts with GABARAP and GABARAPL2. Interacts with GRIA2. Interacts with PLK2, leading to disrupt the interaction with GRIA2. Interacts with MUSK; may regulate MUSK endocytosis and activity. Interacts with CDK16.</text>
</comment>
<evidence type="ECO:0000256" key="8">
    <source>
        <dbReference type="ARBA" id="ARBA00022737"/>
    </source>
</evidence>
<evidence type="ECO:0000256" key="15">
    <source>
        <dbReference type="ARBA" id="ARBA00048883"/>
    </source>
</evidence>
<dbReference type="GO" id="GO:0016887">
    <property type="term" value="F:ATP hydrolysis activity"/>
    <property type="evidence" value="ECO:0007669"/>
    <property type="project" value="InterPro"/>
</dbReference>
<dbReference type="InterPro" id="IPR003593">
    <property type="entry name" value="AAA+_ATPase"/>
</dbReference>
<evidence type="ECO:0000256" key="7">
    <source>
        <dbReference type="ARBA" id="ARBA00022723"/>
    </source>
</evidence>
<dbReference type="GO" id="GO:0035494">
    <property type="term" value="P:SNARE complex disassembly"/>
    <property type="evidence" value="ECO:0007669"/>
    <property type="project" value="InterPro"/>
</dbReference>
<evidence type="ECO:0000256" key="3">
    <source>
        <dbReference type="ARBA" id="ARBA00012674"/>
    </source>
</evidence>
<evidence type="ECO:0000259" key="17">
    <source>
        <dbReference type="SMART" id="SM00382"/>
    </source>
</evidence>
<sequence length="750" mass="83086">MAGRTMQAARCPTDELSLTNCAVVSDKDPKFELHVTVRTTPTHKFVFTVRTHQSVVPGTIAFSLPQRKWAGLSIGQEVEVTSYVFDKSKQCVGTMTLEIDFLQKKSVDSSPYDSDKIAAEFIQHFNSQAFSVGQQLVFSFCDKLFSLIIKDIEAMDPSILKGESTTSKKHKIDIGLLLGNSQVIFEKAESSSLTLIGRAKTRESRQSIINPDWNFERMGIGGLDKEFSDIFRRAFASRVFPPDIVEQMGCKHVKGILLFGPPGCGKTLMARQIGKMLNAREPKVVNGPEILNKYVGESEANIRKLFADAEDEQKRLGANSGLHIIIFDEIDAICKQRGSMAGSTGVHDTVVNQLLSKIDGVEQLNNILVIGMTNRPDLIDEALLRPGRLEVKMEIGLPDEKGRVQILNIHTAKMRQFNLLGGDVDVKELAAETKNYSGAELEGLVRAAQSTAMNRHIKASTTVEVDVEKAETLQVHRDDFLASLENDIKPAFGTNAEDYASYIMNGIIRWGDPVTAVLDDGELLVQQAKNSDRTPLVSVLLEGPPNSGKTALAAKISEDSQFPFIKICSPDKMIGHSEIAKCQAIKKIFEDAYKSQLSCVVVDDIERLLDYVPIGPRFSNLVLQALLVLLKKPPPKGRKLLIIGTTSRKDVLQEMEMLDAFSTTIHIPNISRGDQLVEALEMLGSFQEKERAAIAKAVKGQAVWIGIKKLTMLIEMSLSLPERELNRPGPDIHRWILVWFCSKQNINSSR</sequence>
<dbReference type="GO" id="GO:0005524">
    <property type="term" value="F:ATP binding"/>
    <property type="evidence" value="ECO:0007669"/>
    <property type="project" value="UniProtKB-UniRule"/>
</dbReference>
<dbReference type="InterPro" id="IPR041569">
    <property type="entry name" value="AAA_lid_3"/>
</dbReference>
<evidence type="ECO:0000256" key="2">
    <source>
        <dbReference type="ARBA" id="ARBA00006914"/>
    </source>
</evidence>
<keyword evidence="16" id="KW-0931">ER-Golgi transport</keyword>
<name>A0A6Q2WQX5_ESOLU</name>
<dbReference type="AlphaFoldDB" id="A0A6Q2WQX5"/>
<dbReference type="Gene3D" id="2.40.40.20">
    <property type="match status" value="1"/>
</dbReference>
<evidence type="ECO:0000256" key="10">
    <source>
        <dbReference type="ARBA" id="ARBA00022801"/>
    </source>
</evidence>
<dbReference type="CDD" id="cd00009">
    <property type="entry name" value="AAA"/>
    <property type="match status" value="1"/>
</dbReference>
<feature type="domain" description="AAA+ ATPase" evidence="17">
    <location>
        <begin position="535"/>
        <end position="671"/>
    </location>
</feature>
<comment type="similarity">
    <text evidence="2 16">Belongs to the AAA ATPase family.</text>
</comment>
<dbReference type="Pfam" id="PF02933">
    <property type="entry name" value="CDC48_2"/>
    <property type="match status" value="1"/>
</dbReference>
<dbReference type="PANTHER" id="PTHR23078:SF3">
    <property type="entry name" value="VESICLE-FUSING ATPASE"/>
    <property type="match status" value="1"/>
</dbReference>
<dbReference type="Ensembl" id="ENSELUT00000068114.2">
    <property type="protein sequence ID" value="ENSELUP00000043535.2"/>
    <property type="gene ID" value="ENSELUG00000008162.3"/>
</dbReference>
<evidence type="ECO:0000313" key="21">
    <source>
        <dbReference type="Proteomes" id="UP000265140"/>
    </source>
</evidence>
<dbReference type="EC" id="3.6.4.6" evidence="3 16"/>
<evidence type="ECO:0000256" key="9">
    <source>
        <dbReference type="ARBA" id="ARBA00022741"/>
    </source>
</evidence>
<evidence type="ECO:0000256" key="11">
    <source>
        <dbReference type="ARBA" id="ARBA00022840"/>
    </source>
</evidence>
<dbReference type="Bgee" id="ENSELUG00000008162">
    <property type="expression patterns" value="Expressed in pharyngeal gill and 15 other cell types or tissues"/>
</dbReference>
<keyword evidence="8" id="KW-0677">Repeat</keyword>
<dbReference type="InterPro" id="IPR009010">
    <property type="entry name" value="Asp_de-COase-like_dom_sf"/>
</dbReference>
<dbReference type="InterPro" id="IPR054419">
    <property type="entry name" value="NSF_ATPase_lid"/>
</dbReference>
<dbReference type="InterPro" id="IPR003960">
    <property type="entry name" value="ATPase_AAA_CS"/>
</dbReference>
<dbReference type="InterPro" id="IPR027417">
    <property type="entry name" value="P-loop_NTPase"/>
</dbReference>
<dbReference type="Gene3D" id="3.40.50.300">
    <property type="entry name" value="P-loop containing nucleotide triphosphate hydrolases"/>
    <property type="match status" value="2"/>
</dbReference>
<feature type="domain" description="CDC48" evidence="18">
    <location>
        <begin position="111"/>
        <end position="183"/>
    </location>
</feature>
<comment type="subcellular location">
    <subcellularLocation>
        <location evidence="1 16">Cytoplasm</location>
    </subcellularLocation>
</comment>
<dbReference type="Pfam" id="PF17862">
    <property type="entry name" value="AAA_lid_3"/>
    <property type="match status" value="1"/>
</dbReference>
<evidence type="ECO:0000256" key="13">
    <source>
        <dbReference type="ARBA" id="ARBA00022927"/>
    </source>
</evidence>
<dbReference type="FunFam" id="1.10.8.60:FF:000026">
    <property type="entry name" value="vesicle-fusing ATPase isoform X1"/>
    <property type="match status" value="1"/>
</dbReference>
<evidence type="ECO:0000256" key="6">
    <source>
        <dbReference type="ARBA" id="ARBA00022490"/>
    </source>
</evidence>
<reference evidence="20" key="2">
    <citation type="submission" date="2020-02" db="EMBL/GenBank/DDBJ databases">
        <title>Esox lucius (northern pike) genome, fEsoLuc1, primary haplotype.</title>
        <authorList>
            <person name="Myers G."/>
            <person name="Karagic N."/>
            <person name="Meyer A."/>
            <person name="Pippel M."/>
            <person name="Reichard M."/>
            <person name="Winkler S."/>
            <person name="Tracey A."/>
            <person name="Sims Y."/>
            <person name="Howe K."/>
            <person name="Rhie A."/>
            <person name="Formenti G."/>
            <person name="Durbin R."/>
            <person name="Fedrigo O."/>
            <person name="Jarvis E.D."/>
        </authorList>
    </citation>
    <scope>NUCLEOTIDE SEQUENCE [LARGE SCALE GENOMIC DNA]</scope>
</reference>
<dbReference type="SUPFAM" id="SSF52540">
    <property type="entry name" value="P-loop containing nucleoside triphosphate hydrolases"/>
    <property type="match status" value="2"/>
</dbReference>
<keyword evidence="7 16" id="KW-0479">Metal-binding</keyword>
<feature type="domain" description="AAA+ ATPase" evidence="17">
    <location>
        <begin position="252"/>
        <end position="399"/>
    </location>
</feature>
<reference evidence="21" key="1">
    <citation type="journal article" date="2014" name="PLoS ONE">
        <title>The genome and linkage map of the northern pike (Esox lucius): conserved synteny revealed between the salmonid sister group and the Neoteleostei.</title>
        <authorList>
            <person name="Rondeau E.B."/>
            <person name="Minkley D.R."/>
            <person name="Leong J.S."/>
            <person name="Messmer A.M."/>
            <person name="Jantzen J.R."/>
            <person name="von Schalburg K.R."/>
            <person name="Lemon C."/>
            <person name="Bird N.H."/>
            <person name="Koop B.F."/>
        </authorList>
    </citation>
    <scope>NUCLEOTIDE SEQUENCE</scope>
</reference>
<dbReference type="SUPFAM" id="SSF54585">
    <property type="entry name" value="Cdc48 domain 2-like"/>
    <property type="match status" value="1"/>
</dbReference>
<evidence type="ECO:0000256" key="1">
    <source>
        <dbReference type="ARBA" id="ARBA00004496"/>
    </source>
</evidence>
<keyword evidence="12 16" id="KW-0460">Magnesium</keyword>
<keyword evidence="9 16" id="KW-0547">Nucleotide-binding</keyword>
<keyword evidence="6 16" id="KW-0963">Cytoplasm</keyword>
<dbReference type="SUPFAM" id="SSF50692">
    <property type="entry name" value="ADC-like"/>
    <property type="match status" value="1"/>
</dbReference>
<comment type="cofactor">
    <cofactor evidence="16">
        <name>Mg(2+)</name>
        <dbReference type="ChEBI" id="CHEBI:18420"/>
    </cofactor>
    <text evidence="16">Binds 1 Mg(2+) ion per subunit.</text>
</comment>
<dbReference type="FunFam" id="3.40.50.300:FF:000166">
    <property type="entry name" value="vesicle-fusing ATPase isoform X1"/>
    <property type="match status" value="1"/>
</dbReference>
<dbReference type="SMART" id="SM01072">
    <property type="entry name" value="CDC48_2"/>
    <property type="match status" value="1"/>
</dbReference>
<dbReference type="InterPro" id="IPR029067">
    <property type="entry name" value="CDC48_domain_2-like_sf"/>
</dbReference>
<dbReference type="InterPro" id="IPR003338">
    <property type="entry name" value="CDC4_N-term_subdom"/>
</dbReference>
<dbReference type="Gene3D" id="1.10.8.60">
    <property type="match status" value="2"/>
</dbReference>
<keyword evidence="21" id="KW-1185">Reference proteome</keyword>
<proteinExistence type="inferred from homology"/>
<dbReference type="Gene3D" id="3.10.330.10">
    <property type="match status" value="1"/>
</dbReference>
<organism evidence="20 21">
    <name type="scientific">Esox lucius</name>
    <name type="common">Northern pike</name>
    <dbReference type="NCBI Taxonomy" id="8010"/>
    <lineage>
        <taxon>Eukaryota</taxon>
        <taxon>Metazoa</taxon>
        <taxon>Chordata</taxon>
        <taxon>Craniata</taxon>
        <taxon>Vertebrata</taxon>
        <taxon>Euteleostomi</taxon>
        <taxon>Actinopterygii</taxon>
        <taxon>Neopterygii</taxon>
        <taxon>Teleostei</taxon>
        <taxon>Protacanthopterygii</taxon>
        <taxon>Esociformes</taxon>
        <taxon>Esocidae</taxon>
        <taxon>Esox</taxon>
    </lineage>
</organism>
<dbReference type="Pfam" id="PF00004">
    <property type="entry name" value="AAA"/>
    <property type="match status" value="2"/>
</dbReference>
<dbReference type="FunFam" id="3.10.330.10:FF:000003">
    <property type="entry name" value="vesicle-fusing ATPase isoform X1"/>
    <property type="match status" value="1"/>
</dbReference>
<keyword evidence="5 16" id="KW-0813">Transport</keyword>
<dbReference type="InterPro" id="IPR039812">
    <property type="entry name" value="Vesicle-fus_ATPase"/>
</dbReference>
<dbReference type="CDD" id="cd19504">
    <property type="entry name" value="RecA-like_NSF-SEC18_r1-like"/>
    <property type="match status" value="1"/>
</dbReference>
<dbReference type="GeneTree" id="ENSGT00530000064085"/>
<dbReference type="GO" id="GO:0006891">
    <property type="term" value="P:intra-Golgi vesicle-mediated transport"/>
    <property type="evidence" value="ECO:0007669"/>
    <property type="project" value="TreeGrafter"/>
</dbReference>
<evidence type="ECO:0000256" key="14">
    <source>
        <dbReference type="ARBA" id="ARBA00046527"/>
    </source>
</evidence>
<dbReference type="InterPro" id="IPR003959">
    <property type="entry name" value="ATPase_AAA_core"/>
</dbReference>
<keyword evidence="11 16" id="KW-0067">ATP-binding</keyword>
<accession>A0A6Q2WQX5</accession>
<reference evidence="20" key="3">
    <citation type="submission" date="2025-08" db="UniProtKB">
        <authorList>
            <consortium name="Ensembl"/>
        </authorList>
    </citation>
    <scope>IDENTIFICATION</scope>
</reference>
<dbReference type="Pfam" id="PF02359">
    <property type="entry name" value="CDC48_N"/>
    <property type="match status" value="1"/>
</dbReference>
<keyword evidence="13 16" id="KW-0653">Protein transport</keyword>
<feature type="domain" description="CDC48 N-terminal subdomain" evidence="19">
    <location>
        <begin position="5"/>
        <end position="86"/>
    </location>
</feature>
<dbReference type="FunFam" id="3.40.50.300:FF:000187">
    <property type="entry name" value="Vesicular-fusion ATPase SEC18"/>
    <property type="match status" value="1"/>
</dbReference>
<dbReference type="SMART" id="SM00382">
    <property type="entry name" value="AAA"/>
    <property type="match status" value="2"/>
</dbReference>
<evidence type="ECO:0000259" key="19">
    <source>
        <dbReference type="SMART" id="SM01073"/>
    </source>
</evidence>
<evidence type="ECO:0000256" key="16">
    <source>
        <dbReference type="RuleBase" id="RU367045"/>
    </source>
</evidence>
<dbReference type="Proteomes" id="UP000265140">
    <property type="component" value="Chromosome 5"/>
</dbReference>
<evidence type="ECO:0000256" key="12">
    <source>
        <dbReference type="ARBA" id="ARBA00022842"/>
    </source>
</evidence>
<protein>
    <recommendedName>
        <fullName evidence="4 16">Vesicle-fusing ATPase</fullName>
        <ecNumber evidence="3 16">3.6.4.6</ecNumber>
    </recommendedName>
</protein>
<dbReference type="GO" id="GO:0043001">
    <property type="term" value="P:Golgi to plasma membrane protein transport"/>
    <property type="evidence" value="ECO:0007669"/>
    <property type="project" value="TreeGrafter"/>
</dbReference>
<reference evidence="20" key="4">
    <citation type="submission" date="2025-09" db="UniProtKB">
        <authorList>
            <consortium name="Ensembl"/>
        </authorList>
    </citation>
    <scope>IDENTIFICATION</scope>
</reference>
<keyword evidence="10 16" id="KW-0378">Hydrolase</keyword>
<comment type="function">
    <text evidence="16">Required for vesicle-mediated transport. Catalyzes the fusion of transport vesicles within the Golgi cisternae. Is also required for transport from the endoplasmic reticulum to the Golgi stack. Seems to function as a fusion protein required for the delivery of cargo proteins to all compartments of the Golgi stack independent of vesicle origin.</text>
</comment>
<evidence type="ECO:0000313" key="20">
    <source>
        <dbReference type="Ensembl" id="ENSELUP00000043535.2"/>
    </source>
</evidence>